<reference evidence="1" key="1">
    <citation type="submission" date="2018-04" db="EMBL/GenBank/DDBJ databases">
        <title>Whole genome sequencing of Hypsizygus marmoreus.</title>
        <authorList>
            <person name="Choi I.-G."/>
            <person name="Min B."/>
            <person name="Kim J.-G."/>
            <person name="Kim S."/>
            <person name="Oh Y.-L."/>
            <person name="Kong W.-S."/>
            <person name="Park H."/>
            <person name="Jeong J."/>
            <person name="Song E.-S."/>
        </authorList>
    </citation>
    <scope>NUCLEOTIDE SEQUENCE [LARGE SCALE GENOMIC DNA]</scope>
    <source>
        <strain evidence="1">51987-8</strain>
    </source>
</reference>
<sequence>MQPKFILARYWLQLEATFALHQIQKTSLFFATSGNIAILAQRCGAKVPALLHIYNSHSWNSMPYLSPPLPLFQKHRWAAYQASRKYWKLRGLLQPQRNH</sequence>
<proteinExistence type="predicted"/>
<evidence type="ECO:0000313" key="1">
    <source>
        <dbReference type="EMBL" id="RDB28911.1"/>
    </source>
</evidence>
<dbReference type="AlphaFoldDB" id="A0A369K2Q5"/>
<comment type="caution">
    <text evidence="1">The sequence shown here is derived from an EMBL/GenBank/DDBJ whole genome shotgun (WGS) entry which is preliminary data.</text>
</comment>
<organism evidence="1 2">
    <name type="scientific">Hypsizygus marmoreus</name>
    <name type="common">White beech mushroom</name>
    <name type="synonym">Agaricus marmoreus</name>
    <dbReference type="NCBI Taxonomy" id="39966"/>
    <lineage>
        <taxon>Eukaryota</taxon>
        <taxon>Fungi</taxon>
        <taxon>Dikarya</taxon>
        <taxon>Basidiomycota</taxon>
        <taxon>Agaricomycotina</taxon>
        <taxon>Agaricomycetes</taxon>
        <taxon>Agaricomycetidae</taxon>
        <taxon>Agaricales</taxon>
        <taxon>Tricholomatineae</taxon>
        <taxon>Lyophyllaceae</taxon>
        <taxon>Hypsizygus</taxon>
    </lineage>
</organism>
<protein>
    <submittedName>
        <fullName evidence="1">Uncharacterized protein</fullName>
    </submittedName>
</protein>
<gene>
    <name evidence="1" type="ORF">Hypma_015934</name>
</gene>
<keyword evidence="2" id="KW-1185">Reference proteome</keyword>
<dbReference type="InParanoid" id="A0A369K2Q5"/>
<dbReference type="EMBL" id="LUEZ02000010">
    <property type="protein sequence ID" value="RDB28911.1"/>
    <property type="molecule type" value="Genomic_DNA"/>
</dbReference>
<evidence type="ECO:0000313" key="2">
    <source>
        <dbReference type="Proteomes" id="UP000076154"/>
    </source>
</evidence>
<name>A0A369K2Q5_HYPMA</name>
<accession>A0A369K2Q5</accession>
<dbReference type="Proteomes" id="UP000076154">
    <property type="component" value="Unassembled WGS sequence"/>
</dbReference>